<keyword evidence="3" id="KW-1185">Reference proteome</keyword>
<evidence type="ECO:0000313" key="2">
    <source>
        <dbReference type="EMBL" id="KAF6219655.1"/>
    </source>
</evidence>
<feature type="region of interest" description="Disordered" evidence="1">
    <location>
        <begin position="1"/>
        <end position="58"/>
    </location>
</feature>
<dbReference type="Gene3D" id="1.25.40.10">
    <property type="entry name" value="Tetratricopeptide repeat domain"/>
    <property type="match status" value="1"/>
</dbReference>
<organism evidence="2 3">
    <name type="scientific">Letharia lupina</name>
    <dbReference type="NCBI Taxonomy" id="560253"/>
    <lineage>
        <taxon>Eukaryota</taxon>
        <taxon>Fungi</taxon>
        <taxon>Dikarya</taxon>
        <taxon>Ascomycota</taxon>
        <taxon>Pezizomycotina</taxon>
        <taxon>Lecanoromycetes</taxon>
        <taxon>OSLEUM clade</taxon>
        <taxon>Lecanoromycetidae</taxon>
        <taxon>Lecanorales</taxon>
        <taxon>Lecanorineae</taxon>
        <taxon>Parmeliaceae</taxon>
        <taxon>Letharia</taxon>
    </lineage>
</organism>
<dbReference type="InterPro" id="IPR011990">
    <property type="entry name" value="TPR-like_helical_dom_sf"/>
</dbReference>
<dbReference type="Proteomes" id="UP000593566">
    <property type="component" value="Unassembled WGS sequence"/>
</dbReference>
<feature type="compositionally biased region" description="Basic and acidic residues" evidence="1">
    <location>
        <begin position="20"/>
        <end position="32"/>
    </location>
</feature>
<comment type="caution">
    <text evidence="2">The sequence shown here is derived from an EMBL/GenBank/DDBJ whole genome shotgun (WGS) entry which is preliminary data.</text>
</comment>
<accession>A0A8H6CA41</accession>
<evidence type="ECO:0000313" key="3">
    <source>
        <dbReference type="Proteomes" id="UP000593566"/>
    </source>
</evidence>
<reference evidence="2 3" key="1">
    <citation type="journal article" date="2020" name="Genomics">
        <title>Complete, high-quality genomes from long-read metagenomic sequencing of two wolf lichen thalli reveals enigmatic genome architecture.</title>
        <authorList>
            <person name="McKenzie S.K."/>
            <person name="Walston R.F."/>
            <person name="Allen J.L."/>
        </authorList>
    </citation>
    <scope>NUCLEOTIDE SEQUENCE [LARGE SCALE GENOMIC DNA]</scope>
    <source>
        <strain evidence="2">WasteWater1</strain>
    </source>
</reference>
<sequence length="453" mass="51790">MHTDSSNASLPVPTSEFEMSSDKSESQLELHLDPGTIKASPDMLKGTTPPQDPDTETLKPFRAMNLPQELRDRIYRELLLPDKCRISRATTASKGRAESPYSLQPMILRASKQVHEEASKVLYKETNWVLLTADEGENFLGKSSGLLQDFRQMLYPWVSMQHLERFPGTPVLRIELRDGGFLPRRDKIMMLITQQDVHFFFVDIPPTRYPGINLHFDAQAMLNPRTHDVLLDCCRDIRGMGQITISGFYSFAVYAELLAHMKRPIRHIQEFSERADRYKERGDLQLARRHLLDAADIYLAGWALLQSFFSQSWTKHLSGANPRSIAELKGKLINFSTECANCLTKAGIPKRARKLLDITIQNAQSTGLRSHDYSRIYYNRGLALVAERNDIQAAKEFRVVLCLQRGHEGADGQVDAMEARLQDMPQITRCTLEAYLKDIMKPYRHREPWSGLL</sequence>
<dbReference type="SUPFAM" id="SSF48452">
    <property type="entry name" value="TPR-like"/>
    <property type="match status" value="1"/>
</dbReference>
<dbReference type="EMBL" id="JACCJB010000019">
    <property type="protein sequence ID" value="KAF6219655.1"/>
    <property type="molecule type" value="Genomic_DNA"/>
</dbReference>
<name>A0A8H6CA41_9LECA</name>
<dbReference type="RefSeq" id="XP_037149090.1">
    <property type="nucleotide sequence ID" value="XM_037295043.1"/>
</dbReference>
<proteinExistence type="predicted"/>
<dbReference type="GeneID" id="59332533"/>
<dbReference type="AlphaFoldDB" id="A0A8H6CA41"/>
<protein>
    <submittedName>
        <fullName evidence="2">Uncharacterized protein</fullName>
    </submittedName>
</protein>
<evidence type="ECO:0000256" key="1">
    <source>
        <dbReference type="SAM" id="MobiDB-lite"/>
    </source>
</evidence>
<gene>
    <name evidence="2" type="ORF">HO133_004124</name>
</gene>